<evidence type="ECO:0000313" key="1">
    <source>
        <dbReference type="EMBL" id="RXN04526.1"/>
    </source>
</evidence>
<dbReference type="AlphaFoldDB" id="A0A498LC80"/>
<keyword evidence="2" id="KW-1185">Reference proteome</keyword>
<proteinExistence type="predicted"/>
<organism evidence="1 2">
    <name type="scientific">Labeo rohita</name>
    <name type="common">Indian major carp</name>
    <name type="synonym">Cyprinus rohita</name>
    <dbReference type="NCBI Taxonomy" id="84645"/>
    <lineage>
        <taxon>Eukaryota</taxon>
        <taxon>Metazoa</taxon>
        <taxon>Chordata</taxon>
        <taxon>Craniata</taxon>
        <taxon>Vertebrata</taxon>
        <taxon>Euteleostomi</taxon>
        <taxon>Actinopterygii</taxon>
        <taxon>Neopterygii</taxon>
        <taxon>Teleostei</taxon>
        <taxon>Ostariophysi</taxon>
        <taxon>Cypriniformes</taxon>
        <taxon>Cyprinidae</taxon>
        <taxon>Labeoninae</taxon>
        <taxon>Labeonini</taxon>
        <taxon>Labeo</taxon>
    </lineage>
</organism>
<reference evidence="1 2" key="1">
    <citation type="submission" date="2018-03" db="EMBL/GenBank/DDBJ databases">
        <title>Draft genome sequence of Rohu Carp (Labeo rohita).</title>
        <authorList>
            <person name="Das P."/>
            <person name="Kushwaha B."/>
            <person name="Joshi C.G."/>
            <person name="Kumar D."/>
            <person name="Nagpure N.S."/>
            <person name="Sahoo L."/>
            <person name="Das S.P."/>
            <person name="Bit A."/>
            <person name="Patnaik S."/>
            <person name="Meher P.K."/>
            <person name="Jayasankar P."/>
            <person name="Koringa P.G."/>
            <person name="Patel N.V."/>
            <person name="Hinsu A.T."/>
            <person name="Kumar R."/>
            <person name="Pandey M."/>
            <person name="Agarwal S."/>
            <person name="Srivastava S."/>
            <person name="Singh M."/>
            <person name="Iquebal M.A."/>
            <person name="Jaiswal S."/>
            <person name="Angadi U.B."/>
            <person name="Kumar N."/>
            <person name="Raza M."/>
            <person name="Shah T.M."/>
            <person name="Rai A."/>
            <person name="Jena J.K."/>
        </authorList>
    </citation>
    <scope>NUCLEOTIDE SEQUENCE [LARGE SCALE GENOMIC DNA]</scope>
    <source>
        <strain evidence="1">DASCIFA01</strain>
        <tissue evidence="1">Testis</tissue>
    </source>
</reference>
<protein>
    <submittedName>
        <fullName evidence="1">Uncharacterized protein</fullName>
    </submittedName>
</protein>
<gene>
    <name evidence="1" type="ORF">ROHU_012917</name>
</gene>
<dbReference type="Proteomes" id="UP000290572">
    <property type="component" value="Unassembled WGS sequence"/>
</dbReference>
<comment type="caution">
    <text evidence="1">The sequence shown here is derived from an EMBL/GenBank/DDBJ whole genome shotgun (WGS) entry which is preliminary data.</text>
</comment>
<sequence length="99" mass="10171">MSHPCHIEDVPEQPTLTVLATKVSQASPLQPVMVTEAMSETPAVAVVSPEAAPEQPVLGVLAMEAIPEALIQPVMATEAISEHPALPGSSAQPNVGFGP</sequence>
<dbReference type="EMBL" id="QBIY01013433">
    <property type="protein sequence ID" value="RXN04526.1"/>
    <property type="molecule type" value="Genomic_DNA"/>
</dbReference>
<name>A0A498LC80_LABRO</name>
<accession>A0A498LC80</accession>
<evidence type="ECO:0000313" key="2">
    <source>
        <dbReference type="Proteomes" id="UP000290572"/>
    </source>
</evidence>